<feature type="transmembrane region" description="Helical" evidence="6">
    <location>
        <begin position="20"/>
        <end position="42"/>
    </location>
</feature>
<keyword evidence="7" id="KW-1185">Reference proteome</keyword>
<feature type="transmembrane region" description="Helical" evidence="6">
    <location>
        <begin position="381"/>
        <end position="398"/>
    </location>
</feature>
<dbReference type="PANTHER" id="PTHR11958:SF99">
    <property type="entry name" value="SODIUM-DEPENDENT EXCITATORY AMINO ACID TRANSPORTER GLT-6-RELATED"/>
    <property type="match status" value="1"/>
</dbReference>
<evidence type="ECO:0000256" key="6">
    <source>
        <dbReference type="RuleBase" id="RU361216"/>
    </source>
</evidence>
<evidence type="ECO:0000256" key="1">
    <source>
        <dbReference type="ARBA" id="ARBA00004141"/>
    </source>
</evidence>
<comment type="subcellular location">
    <subcellularLocation>
        <location evidence="1 6">Membrane</location>
        <topology evidence="1 6">Multi-pass membrane protein</topology>
    </subcellularLocation>
</comment>
<dbReference type="PRINTS" id="PR00173">
    <property type="entry name" value="EDTRNSPORT"/>
</dbReference>
<accession>A0ABM0MRR6</accession>
<evidence type="ECO:0000256" key="5">
    <source>
        <dbReference type="ARBA" id="ARBA00023136"/>
    </source>
</evidence>
<evidence type="ECO:0000256" key="4">
    <source>
        <dbReference type="ARBA" id="ARBA00022989"/>
    </source>
</evidence>
<protein>
    <recommendedName>
        <fullName evidence="6">Amino acid transporter</fullName>
    </recommendedName>
</protein>
<reference evidence="8" key="1">
    <citation type="submission" date="2025-08" db="UniProtKB">
        <authorList>
            <consortium name="RefSeq"/>
        </authorList>
    </citation>
    <scope>IDENTIFICATION</scope>
    <source>
        <tissue evidence="8">Testes</tissue>
    </source>
</reference>
<feature type="transmembrane region" description="Helical" evidence="6">
    <location>
        <begin position="272"/>
        <end position="295"/>
    </location>
</feature>
<keyword evidence="5 6" id="KW-0472">Membrane</keyword>
<dbReference type="Proteomes" id="UP000694865">
    <property type="component" value="Unplaced"/>
</dbReference>
<comment type="similarity">
    <text evidence="6">Belongs to the dicarboxylate/amino acid:cation symporter (DAACS) (TC 2.A.23) family.</text>
</comment>
<proteinExistence type="inferred from homology"/>
<organism evidence="7 8">
    <name type="scientific">Saccoglossus kowalevskii</name>
    <name type="common">Acorn worm</name>
    <dbReference type="NCBI Taxonomy" id="10224"/>
    <lineage>
        <taxon>Eukaryota</taxon>
        <taxon>Metazoa</taxon>
        <taxon>Hemichordata</taxon>
        <taxon>Enteropneusta</taxon>
        <taxon>Harrimaniidae</taxon>
        <taxon>Saccoglossus</taxon>
    </lineage>
</organism>
<sequence length="479" mass="52555">MERREDKSKCSTLCFKKWILDNLLLILTLIGVVVGFILVPILQPLDLSDNAIMWIALPGELFMRGLKCMVIPVLSTSVITATASLEPKSNGKMSGVSCAYMGSMVFFGVVVGIILSVTIQPGNVDSDITSFDYKPAYYETQDVIADLFRNMIPDNIIKACVQSIRTTYEFQTTDNNGTNTTEQVLLSKSTDYGFRSNLLGVLIFSAVFGAAMCFRKEETRTMFQFMWELRTISMDILTVFLWALPVATASLICNSMIRVDDMAVVWEALGKFAGTVIAGLAIHIFITVSLTFFILTRKNPFRFQFRCLKATITAMITKTNAAILPLIFRVCEVNNRINKTVSNYVVPLNVAFKTDGSALFIVSAAMWLAQSEGMSLNAGQVVTMGIVSWIMGLSLPAVPSASLVAVVTVCSSVGIPSYNIGLLISMEWLLDTLRTGVNCSSHCCCAGIVDSIMKKGGVDSRNIDDQDRVSNEKVTMDVI</sequence>
<dbReference type="SUPFAM" id="SSF118215">
    <property type="entry name" value="Proton glutamate symport protein"/>
    <property type="match status" value="1"/>
</dbReference>
<feature type="transmembrane region" description="Helical" evidence="6">
    <location>
        <begin position="234"/>
        <end position="252"/>
    </location>
</feature>
<feature type="transmembrane region" description="Helical" evidence="6">
    <location>
        <begin position="194"/>
        <end position="214"/>
    </location>
</feature>
<feature type="transmembrane region" description="Helical" evidence="6">
    <location>
        <begin position="62"/>
        <end position="85"/>
    </location>
</feature>
<dbReference type="Gene3D" id="1.10.3860.10">
    <property type="entry name" value="Sodium:dicarboxylate symporter"/>
    <property type="match status" value="1"/>
</dbReference>
<gene>
    <name evidence="8" type="primary">LOC102805025</name>
</gene>
<dbReference type="PANTHER" id="PTHR11958">
    <property type="entry name" value="SODIUM/DICARBOXYLATE SYMPORTER-RELATED"/>
    <property type="match status" value="1"/>
</dbReference>
<keyword evidence="3 6" id="KW-0812">Transmembrane</keyword>
<dbReference type="InterPro" id="IPR001991">
    <property type="entry name" value="Na-dicarboxylate_symporter"/>
</dbReference>
<name>A0ABM0MRR6_SACKO</name>
<evidence type="ECO:0000313" key="8">
    <source>
        <dbReference type="RefSeq" id="XP_006822707.1"/>
    </source>
</evidence>
<evidence type="ECO:0000256" key="3">
    <source>
        <dbReference type="ARBA" id="ARBA00022692"/>
    </source>
</evidence>
<evidence type="ECO:0000256" key="2">
    <source>
        <dbReference type="ARBA" id="ARBA00022448"/>
    </source>
</evidence>
<dbReference type="Pfam" id="PF00375">
    <property type="entry name" value="SDF"/>
    <property type="match status" value="1"/>
</dbReference>
<feature type="transmembrane region" description="Helical" evidence="6">
    <location>
        <begin position="97"/>
        <end position="119"/>
    </location>
</feature>
<dbReference type="GeneID" id="102805025"/>
<dbReference type="RefSeq" id="XP_006822707.1">
    <property type="nucleotide sequence ID" value="XM_006822644.1"/>
</dbReference>
<dbReference type="InterPro" id="IPR050746">
    <property type="entry name" value="DAACS"/>
</dbReference>
<keyword evidence="2 6" id="KW-0813">Transport</keyword>
<keyword evidence="4 6" id="KW-1133">Transmembrane helix</keyword>
<keyword evidence="6" id="KW-0769">Symport</keyword>
<dbReference type="InterPro" id="IPR036458">
    <property type="entry name" value="Na:dicarbo_symporter_sf"/>
</dbReference>
<feature type="transmembrane region" description="Helical" evidence="6">
    <location>
        <begin position="404"/>
        <end position="424"/>
    </location>
</feature>
<evidence type="ECO:0000313" key="7">
    <source>
        <dbReference type="Proteomes" id="UP000694865"/>
    </source>
</evidence>